<feature type="transmembrane region" description="Helical" evidence="2">
    <location>
        <begin position="192"/>
        <end position="213"/>
    </location>
</feature>
<keyword evidence="2" id="KW-0472">Membrane</keyword>
<dbReference type="RefSeq" id="WP_342295197.1">
    <property type="nucleotide sequence ID" value="NZ_JBCEVZ010000001.1"/>
</dbReference>
<sequence length="214" mass="22628">MRTTDILAALRRCLLLPVLLLAVMGRGRAQQATTIDVILRTDGTEIPGRVLTISPLALRYLPLAGVDTIQLAAADVFLVRYANGTREVLHPTASPEKPPAPDLLPGLSEAQRRTKGHQDAARSYTTNGPFWGALGATLYGGPLLGAVAPVSIAPHPITAANLHAPHPELLADPVYGPAYRAEAQRRKRGRAWGGYGVGAGVWVVLIGSLVAGFQ</sequence>
<dbReference type="EMBL" id="JBCEVZ010000001">
    <property type="protein sequence ID" value="MEL5992676.1"/>
    <property type="molecule type" value="Genomic_DNA"/>
</dbReference>
<keyword evidence="2" id="KW-1133">Transmembrane helix</keyword>
<keyword evidence="4" id="KW-1185">Reference proteome</keyword>
<proteinExistence type="predicted"/>
<name>A0ABU9LRB5_9BACT</name>
<dbReference type="Proteomes" id="UP001479606">
    <property type="component" value="Unassembled WGS sequence"/>
</dbReference>
<comment type="caution">
    <text evidence="3">The sequence shown here is derived from an EMBL/GenBank/DDBJ whole genome shotgun (WGS) entry which is preliminary data.</text>
</comment>
<evidence type="ECO:0000256" key="1">
    <source>
        <dbReference type="SAM" id="MobiDB-lite"/>
    </source>
</evidence>
<evidence type="ECO:0000256" key="2">
    <source>
        <dbReference type="SAM" id="Phobius"/>
    </source>
</evidence>
<keyword evidence="2" id="KW-0812">Transmembrane</keyword>
<evidence type="ECO:0000313" key="3">
    <source>
        <dbReference type="EMBL" id="MEL5992676.1"/>
    </source>
</evidence>
<protein>
    <submittedName>
        <fullName evidence="3">Uncharacterized protein</fullName>
    </submittedName>
</protein>
<organism evidence="3 4">
    <name type="scientific">Hymenobacter segetis</name>
    <dbReference type="NCBI Taxonomy" id="2025509"/>
    <lineage>
        <taxon>Bacteria</taxon>
        <taxon>Pseudomonadati</taxon>
        <taxon>Bacteroidota</taxon>
        <taxon>Cytophagia</taxon>
        <taxon>Cytophagales</taxon>
        <taxon>Hymenobacteraceae</taxon>
        <taxon>Hymenobacter</taxon>
    </lineage>
</organism>
<feature type="region of interest" description="Disordered" evidence="1">
    <location>
        <begin position="89"/>
        <end position="121"/>
    </location>
</feature>
<feature type="compositionally biased region" description="Basic and acidic residues" evidence="1">
    <location>
        <begin position="110"/>
        <end position="120"/>
    </location>
</feature>
<evidence type="ECO:0000313" key="4">
    <source>
        <dbReference type="Proteomes" id="UP001479606"/>
    </source>
</evidence>
<accession>A0ABU9LRB5</accession>
<gene>
    <name evidence="3" type="ORF">AAFH49_00555</name>
</gene>
<reference evidence="3 4" key="1">
    <citation type="journal article" date="2018" name="Arch. Microbiol.">
        <title>Hymenobacter segetis sp. nov., isolated from soil.</title>
        <authorList>
            <person name="Ten L.N."/>
            <person name="Lim S.J."/>
            <person name="Kim B.O."/>
            <person name="Kang I.K."/>
            <person name="Jung H.Y."/>
        </authorList>
    </citation>
    <scope>NUCLEOTIDE SEQUENCE [LARGE SCALE GENOMIC DNA]</scope>
    <source>
        <strain evidence="3 4">S7-3-11</strain>
    </source>
</reference>